<dbReference type="RefSeq" id="WP_112058804.1">
    <property type="nucleotide sequence ID" value="NZ_UAWL01000006.1"/>
</dbReference>
<dbReference type="PANTHER" id="PTHR43369">
    <property type="entry name" value="PHOSPHORIBOSYLGLYCINAMIDE FORMYLTRANSFERASE"/>
    <property type="match status" value="1"/>
</dbReference>
<feature type="site" description="Raises pKa of active site His" evidence="4">
    <location>
        <position position="154"/>
    </location>
</feature>
<dbReference type="HAMAP" id="MF_01930">
    <property type="entry name" value="PurN"/>
    <property type="match status" value="1"/>
</dbReference>
<dbReference type="EC" id="2.1.2.2" evidence="4"/>
<dbReference type="GO" id="GO:0006189">
    <property type="term" value="P:'de novo' IMP biosynthetic process"/>
    <property type="evidence" value="ECO:0007669"/>
    <property type="project" value="UniProtKB-UniRule"/>
</dbReference>
<feature type="binding site" evidence="4">
    <location>
        <position position="116"/>
    </location>
    <ligand>
        <name>(6R)-10-formyltetrahydrofolate</name>
        <dbReference type="ChEBI" id="CHEBI:195366"/>
    </ligand>
</feature>
<feature type="binding site" evidence="4">
    <location>
        <begin position="14"/>
        <end position="16"/>
    </location>
    <ligand>
        <name>N(1)-(5-phospho-beta-D-ribosyl)glycinamide</name>
        <dbReference type="ChEBI" id="CHEBI:143788"/>
    </ligand>
</feature>
<keyword evidence="2 4" id="KW-0808">Transferase</keyword>
<evidence type="ECO:0000313" key="6">
    <source>
        <dbReference type="EMBL" id="SQB99045.1"/>
    </source>
</evidence>
<comment type="catalytic activity">
    <reaction evidence="4">
        <text>N(1)-(5-phospho-beta-D-ribosyl)glycinamide + (6R)-10-formyltetrahydrofolate = N(2)-formyl-N(1)-(5-phospho-beta-D-ribosyl)glycinamide + (6S)-5,6,7,8-tetrahydrofolate + H(+)</text>
        <dbReference type="Rhea" id="RHEA:15053"/>
        <dbReference type="ChEBI" id="CHEBI:15378"/>
        <dbReference type="ChEBI" id="CHEBI:57453"/>
        <dbReference type="ChEBI" id="CHEBI:143788"/>
        <dbReference type="ChEBI" id="CHEBI:147286"/>
        <dbReference type="ChEBI" id="CHEBI:195366"/>
        <dbReference type="EC" id="2.1.2.2"/>
    </reaction>
</comment>
<dbReference type="InterPro" id="IPR002376">
    <property type="entry name" value="Formyl_transf_N"/>
</dbReference>
<dbReference type="InterPro" id="IPR036477">
    <property type="entry name" value="Formyl_transf_N_sf"/>
</dbReference>
<accession>A0A2X3BSA9</accession>
<organism evidence="6 7">
    <name type="scientific">Helicobacter fennelliae</name>
    <dbReference type="NCBI Taxonomy" id="215"/>
    <lineage>
        <taxon>Bacteria</taxon>
        <taxon>Pseudomonadati</taxon>
        <taxon>Campylobacterota</taxon>
        <taxon>Epsilonproteobacteria</taxon>
        <taxon>Campylobacterales</taxon>
        <taxon>Helicobacteraceae</taxon>
        <taxon>Helicobacter</taxon>
    </lineage>
</organism>
<dbReference type="UniPathway" id="UPA00074">
    <property type="reaction ID" value="UER00126"/>
</dbReference>
<evidence type="ECO:0000313" key="7">
    <source>
        <dbReference type="Proteomes" id="UP000250166"/>
    </source>
</evidence>
<feature type="active site" description="Proton donor" evidence="4">
    <location>
        <position position="118"/>
    </location>
</feature>
<dbReference type="Proteomes" id="UP000250166">
    <property type="component" value="Unassembled WGS sequence"/>
</dbReference>
<keyword evidence="3 4" id="KW-0658">Purine biosynthesis</keyword>
<dbReference type="Gene3D" id="3.40.50.170">
    <property type="entry name" value="Formyl transferase, N-terminal domain"/>
    <property type="match status" value="1"/>
</dbReference>
<evidence type="ECO:0000259" key="5">
    <source>
        <dbReference type="Pfam" id="PF00551"/>
    </source>
</evidence>
<gene>
    <name evidence="4 6" type="primary">purN</name>
    <name evidence="6" type="ORF">NCTC13102_01519</name>
</gene>
<comment type="similarity">
    <text evidence="4">Belongs to the GART family.</text>
</comment>
<dbReference type="CDD" id="cd08645">
    <property type="entry name" value="FMT_core_GART"/>
    <property type="match status" value="1"/>
</dbReference>
<dbReference type="Pfam" id="PF00551">
    <property type="entry name" value="Formyl_trans_N"/>
    <property type="match status" value="1"/>
</dbReference>
<dbReference type="GO" id="GO:0005737">
    <property type="term" value="C:cytoplasm"/>
    <property type="evidence" value="ECO:0007669"/>
    <property type="project" value="TreeGrafter"/>
</dbReference>
<evidence type="ECO:0000256" key="1">
    <source>
        <dbReference type="ARBA" id="ARBA00005054"/>
    </source>
</evidence>
<dbReference type="PANTHER" id="PTHR43369:SF2">
    <property type="entry name" value="PHOSPHORIBOSYLGLYCINAMIDE FORMYLTRANSFERASE"/>
    <property type="match status" value="1"/>
</dbReference>
<dbReference type="InterPro" id="IPR004607">
    <property type="entry name" value="GART"/>
</dbReference>
<proteinExistence type="inferred from homology"/>
<sequence>MKHINIAILFSGNGSNLENIAQFLRLDSTKDKLESIGLKVAITLGLCNNPNAYGLKRCENLGIPTQIISHKDYHTREAFDEAISEVLQKVRIDLVVLAGFMRILGAEITKQFTIMNIHPSFLPLYKGAHAIRDSFLGSEDFGGVSVHFVDENLDSGEMVLQEKIPKIAGESLQDFEHRIHTLEYQIYPQALLRVLEDLARGNGLGDKTKA</sequence>
<evidence type="ECO:0000256" key="3">
    <source>
        <dbReference type="ARBA" id="ARBA00022755"/>
    </source>
</evidence>
<dbReference type="SUPFAM" id="SSF53328">
    <property type="entry name" value="Formyltransferase"/>
    <property type="match status" value="1"/>
</dbReference>
<reference evidence="6 7" key="1">
    <citation type="submission" date="2018-06" db="EMBL/GenBank/DDBJ databases">
        <authorList>
            <consortium name="Pathogen Informatics"/>
            <person name="Doyle S."/>
        </authorList>
    </citation>
    <scope>NUCLEOTIDE SEQUENCE [LARGE SCALE GENOMIC DNA]</scope>
    <source>
        <strain evidence="6 7">NCTC13102</strain>
    </source>
</reference>
<comment type="pathway">
    <text evidence="1 4">Purine metabolism; IMP biosynthesis via de novo pathway; N(2)-formyl-N(1)-(5-phospho-D-ribosyl)glycinamide from N(1)-(5-phospho-D-ribosyl)glycinamide (10-formyl THF route): step 1/1.</text>
</comment>
<feature type="binding site" evidence="4">
    <location>
        <begin position="101"/>
        <end position="104"/>
    </location>
    <ligand>
        <name>(6R)-10-formyltetrahydrofolate</name>
        <dbReference type="ChEBI" id="CHEBI:195366"/>
    </ligand>
</feature>
<feature type="binding site" evidence="4">
    <location>
        <position position="76"/>
    </location>
    <ligand>
        <name>(6R)-10-formyltetrahydrofolate</name>
        <dbReference type="ChEBI" id="CHEBI:195366"/>
    </ligand>
</feature>
<evidence type="ECO:0000256" key="4">
    <source>
        <dbReference type="HAMAP-Rule" id="MF_01930"/>
    </source>
</evidence>
<feature type="domain" description="Formyl transferase N-terminal" evidence="5">
    <location>
        <begin position="5"/>
        <end position="191"/>
    </location>
</feature>
<dbReference type="EMBL" id="UAWL01000006">
    <property type="protein sequence ID" value="SQB99045.1"/>
    <property type="molecule type" value="Genomic_DNA"/>
</dbReference>
<protein>
    <recommendedName>
        <fullName evidence="4">Phosphoribosylglycinamide formyltransferase</fullName>
        <ecNumber evidence="4">2.1.2.2</ecNumber>
    </recommendedName>
    <alternativeName>
        <fullName evidence="4">5'-phosphoribosylglycinamide transformylase</fullName>
    </alternativeName>
    <alternativeName>
        <fullName evidence="4">GAR transformylase</fullName>
        <shortName evidence="4">GART</shortName>
    </alternativeName>
</protein>
<dbReference type="GO" id="GO:0004644">
    <property type="term" value="F:phosphoribosylglycinamide formyltransferase activity"/>
    <property type="evidence" value="ECO:0007669"/>
    <property type="project" value="UniProtKB-UniRule"/>
</dbReference>
<name>A0A2X3BSA9_9HELI</name>
<dbReference type="AlphaFoldDB" id="A0A2X3BSA9"/>
<dbReference type="NCBIfam" id="TIGR00639">
    <property type="entry name" value="PurN"/>
    <property type="match status" value="1"/>
</dbReference>
<comment type="function">
    <text evidence="4">Catalyzes the transfer of a formyl group from 10-formyltetrahydrofolate to 5-phospho-ribosyl-glycinamide (GAR), producing 5-phospho-ribosyl-N-formylglycinamide (FGAR) and tetrahydrofolate.</text>
</comment>
<evidence type="ECO:0000256" key="2">
    <source>
        <dbReference type="ARBA" id="ARBA00022679"/>
    </source>
</evidence>